<dbReference type="RefSeq" id="WP_110886193.1">
    <property type="nucleotide sequence ID" value="NZ_QJSX01000005.1"/>
</dbReference>
<evidence type="ECO:0000256" key="5">
    <source>
        <dbReference type="ARBA" id="ARBA00022989"/>
    </source>
</evidence>
<reference evidence="8 9" key="1">
    <citation type="submission" date="2018-06" db="EMBL/GenBank/DDBJ databases">
        <title>Genomic Encyclopedia of Type Strains, Phase IV (KMG-IV): sequencing the most valuable type-strain genomes for metagenomic binning, comparative biology and taxonomic classification.</title>
        <authorList>
            <person name="Goeker M."/>
        </authorList>
    </citation>
    <scope>NUCLEOTIDE SEQUENCE [LARGE SCALE GENOMIC DNA]</scope>
    <source>
        <strain evidence="8 9">DSM 18048</strain>
    </source>
</reference>
<dbReference type="Proteomes" id="UP000248326">
    <property type="component" value="Unassembled WGS sequence"/>
</dbReference>
<evidence type="ECO:0000256" key="6">
    <source>
        <dbReference type="ARBA" id="ARBA00023136"/>
    </source>
</evidence>
<evidence type="ECO:0000256" key="3">
    <source>
        <dbReference type="ARBA" id="ARBA00022475"/>
    </source>
</evidence>
<dbReference type="GO" id="GO:0005886">
    <property type="term" value="C:plasma membrane"/>
    <property type="evidence" value="ECO:0007669"/>
    <property type="project" value="UniProtKB-SubCell"/>
</dbReference>
<dbReference type="EMBL" id="QJSX01000005">
    <property type="protein sequence ID" value="PYE54397.1"/>
    <property type="molecule type" value="Genomic_DNA"/>
</dbReference>
<evidence type="ECO:0000313" key="8">
    <source>
        <dbReference type="EMBL" id="PYE54397.1"/>
    </source>
</evidence>
<organism evidence="8 9">
    <name type="scientific">Deinococcus yavapaiensis KR-236</name>
    <dbReference type="NCBI Taxonomy" id="694435"/>
    <lineage>
        <taxon>Bacteria</taxon>
        <taxon>Thermotogati</taxon>
        <taxon>Deinococcota</taxon>
        <taxon>Deinococci</taxon>
        <taxon>Deinococcales</taxon>
        <taxon>Deinococcaceae</taxon>
        <taxon>Deinococcus</taxon>
    </lineage>
</organism>
<evidence type="ECO:0000256" key="4">
    <source>
        <dbReference type="ARBA" id="ARBA00022692"/>
    </source>
</evidence>
<name>A0A318S8W0_9DEIO</name>
<keyword evidence="3" id="KW-1003">Cell membrane</keyword>
<accession>A0A318S8W0</accession>
<evidence type="ECO:0000256" key="2">
    <source>
        <dbReference type="ARBA" id="ARBA00005779"/>
    </source>
</evidence>
<sequence length="72" mass="7674">MDISREVGILLLSVLYAFVGTLLLLVGYRLFDRFTPTDAQKKIFEEGNVAVAVLFGGFLVGLAIVIAAALSG</sequence>
<evidence type="ECO:0000256" key="1">
    <source>
        <dbReference type="ARBA" id="ARBA00004651"/>
    </source>
</evidence>
<comment type="similarity">
    <text evidence="2">Belongs to the UPF0719 family.</text>
</comment>
<gene>
    <name evidence="8" type="ORF">DES52_10534</name>
</gene>
<keyword evidence="5 7" id="KW-1133">Transmembrane helix</keyword>
<evidence type="ECO:0000256" key="7">
    <source>
        <dbReference type="SAM" id="Phobius"/>
    </source>
</evidence>
<comment type="subcellular location">
    <subcellularLocation>
        <location evidence="1">Cell membrane</location>
        <topology evidence="1">Multi-pass membrane protein</topology>
    </subcellularLocation>
</comment>
<evidence type="ECO:0000313" key="9">
    <source>
        <dbReference type="Proteomes" id="UP000248326"/>
    </source>
</evidence>
<keyword evidence="9" id="KW-1185">Reference proteome</keyword>
<dbReference type="InterPro" id="IPR007140">
    <property type="entry name" value="DUF350"/>
</dbReference>
<keyword evidence="4 7" id="KW-0812">Transmembrane</keyword>
<feature type="transmembrane region" description="Helical" evidence="7">
    <location>
        <begin position="7"/>
        <end position="28"/>
    </location>
</feature>
<dbReference type="Pfam" id="PF03994">
    <property type="entry name" value="DUF350"/>
    <property type="match status" value="1"/>
</dbReference>
<keyword evidence="6 7" id="KW-0472">Membrane</keyword>
<dbReference type="OrthoDB" id="5422996at2"/>
<proteinExistence type="inferred from homology"/>
<comment type="caution">
    <text evidence="8">The sequence shown here is derived from an EMBL/GenBank/DDBJ whole genome shotgun (WGS) entry which is preliminary data.</text>
</comment>
<feature type="transmembrane region" description="Helical" evidence="7">
    <location>
        <begin position="48"/>
        <end position="70"/>
    </location>
</feature>
<dbReference type="AlphaFoldDB" id="A0A318S8W0"/>
<protein>
    <submittedName>
        <fullName evidence="8">Uncharacterized protein DUF350</fullName>
    </submittedName>
</protein>